<dbReference type="RefSeq" id="WP_096226474.1">
    <property type="nucleotide sequence ID" value="NZ_JARWID010000001.1"/>
</dbReference>
<name>A0A238HIP0_9NEIS</name>
<accession>A0A238HIP0</accession>
<gene>
    <name evidence="1" type="ORF">KEBURONENSIS_02010</name>
    <name evidence="2" type="ORF">KEBURONENSIS_02018</name>
</gene>
<reference evidence="2 3" key="2">
    <citation type="submission" date="2017-06" db="EMBL/GenBank/DDBJ databases">
        <authorList>
            <person name="Kim H.J."/>
            <person name="Triplett B.A."/>
        </authorList>
    </citation>
    <scope>NUCLEOTIDE SEQUENCE [LARGE SCALE GENOMIC DNA]</scope>
    <source>
        <strain evidence="2">Kingella_eburonensis</strain>
    </source>
</reference>
<sequence>MKQPERHTMTTDHNIVLLDTWIEKAKAARLDASERADLKAFEAAEKDISNYEAMKSNYLVQLQNAE</sequence>
<dbReference type="Proteomes" id="UP000215450">
    <property type="component" value="Unassembled WGS sequence"/>
</dbReference>
<proteinExistence type="predicted"/>
<evidence type="ECO:0000313" key="3">
    <source>
        <dbReference type="Proteomes" id="UP000215450"/>
    </source>
</evidence>
<dbReference type="EMBL" id="FXUV02000064">
    <property type="protein sequence ID" value="SNB82155.1"/>
    <property type="molecule type" value="Genomic_DNA"/>
</dbReference>
<evidence type="ECO:0000313" key="1">
    <source>
        <dbReference type="EMBL" id="SMQ13344.1"/>
    </source>
</evidence>
<dbReference type="STRING" id="1522312.GCA_900177895_01408"/>
<reference evidence="1" key="1">
    <citation type="submission" date="2017-05" db="EMBL/GenBank/DDBJ databases">
        <authorList>
            <person name="Song R."/>
            <person name="Chenine A.L."/>
            <person name="Ruprecht R.M."/>
        </authorList>
    </citation>
    <scope>NUCLEOTIDE SEQUENCE</scope>
    <source>
        <strain evidence="1">Kingella_eburonensis</strain>
    </source>
</reference>
<organism evidence="1">
    <name type="scientific">Kingella negevensis</name>
    <dbReference type="NCBI Taxonomy" id="1522312"/>
    <lineage>
        <taxon>Bacteria</taxon>
        <taxon>Pseudomonadati</taxon>
        <taxon>Pseudomonadota</taxon>
        <taxon>Betaproteobacteria</taxon>
        <taxon>Neisseriales</taxon>
        <taxon>Neisseriaceae</taxon>
        <taxon>Kingella</taxon>
    </lineage>
</organism>
<evidence type="ECO:0000313" key="2">
    <source>
        <dbReference type="EMBL" id="SNB82155.1"/>
    </source>
</evidence>
<keyword evidence="3" id="KW-1185">Reference proteome</keyword>
<protein>
    <submittedName>
        <fullName evidence="1">Uncharacterized protein</fullName>
    </submittedName>
</protein>
<dbReference type="AlphaFoldDB" id="A0A238HIP0"/>
<dbReference type="EMBL" id="FXUV01000060">
    <property type="protein sequence ID" value="SMQ13344.1"/>
    <property type="molecule type" value="Genomic_DNA"/>
</dbReference>